<comment type="caution">
    <text evidence="1">The sequence shown here is derived from an EMBL/GenBank/DDBJ whole genome shotgun (WGS) entry which is preliminary data.</text>
</comment>
<reference evidence="1 2" key="1">
    <citation type="journal article" date="2019" name="Sci. Rep.">
        <title>Orb-weaving spider Araneus ventricosus genome elucidates the spidroin gene catalogue.</title>
        <authorList>
            <person name="Kono N."/>
            <person name="Nakamura H."/>
            <person name="Ohtoshi R."/>
            <person name="Moran D.A.P."/>
            <person name="Shinohara A."/>
            <person name="Yoshida Y."/>
            <person name="Fujiwara M."/>
            <person name="Mori M."/>
            <person name="Tomita M."/>
            <person name="Arakawa K."/>
        </authorList>
    </citation>
    <scope>NUCLEOTIDE SEQUENCE [LARGE SCALE GENOMIC DNA]</scope>
</reference>
<evidence type="ECO:0000313" key="1">
    <source>
        <dbReference type="EMBL" id="GBL81511.1"/>
    </source>
</evidence>
<gene>
    <name evidence="1" type="ORF">AVEN_143766_1</name>
</gene>
<name>A0A4Y2ANP2_ARAVE</name>
<evidence type="ECO:0000313" key="2">
    <source>
        <dbReference type="Proteomes" id="UP000499080"/>
    </source>
</evidence>
<keyword evidence="2" id="KW-1185">Reference proteome</keyword>
<proteinExistence type="predicted"/>
<dbReference type="Proteomes" id="UP000499080">
    <property type="component" value="Unassembled WGS sequence"/>
</dbReference>
<dbReference type="EMBL" id="BGPR01000025">
    <property type="protein sequence ID" value="GBL81511.1"/>
    <property type="molecule type" value="Genomic_DNA"/>
</dbReference>
<accession>A0A4Y2ANP2</accession>
<protein>
    <submittedName>
        <fullName evidence="1">Uncharacterized protein</fullName>
    </submittedName>
</protein>
<organism evidence="1 2">
    <name type="scientific">Araneus ventricosus</name>
    <name type="common">Orbweaver spider</name>
    <name type="synonym">Epeira ventricosa</name>
    <dbReference type="NCBI Taxonomy" id="182803"/>
    <lineage>
        <taxon>Eukaryota</taxon>
        <taxon>Metazoa</taxon>
        <taxon>Ecdysozoa</taxon>
        <taxon>Arthropoda</taxon>
        <taxon>Chelicerata</taxon>
        <taxon>Arachnida</taxon>
        <taxon>Araneae</taxon>
        <taxon>Araneomorphae</taxon>
        <taxon>Entelegynae</taxon>
        <taxon>Araneoidea</taxon>
        <taxon>Araneidae</taxon>
        <taxon>Araneus</taxon>
    </lineage>
</organism>
<sequence length="107" mass="12060">MFSLRVPLSEGSSHPPRVMRESHCRINCHSGVQVIHVFPARSGWIGVTRLLLTLLTLDVEALARTSCKRIALSFYVSLVLDIEALIRAVDEAPFFQVFLRQANFFSC</sequence>
<dbReference type="AlphaFoldDB" id="A0A4Y2ANP2"/>